<reference evidence="3" key="1">
    <citation type="submission" date="2017-09" db="EMBL/GenBank/DDBJ databases">
        <authorList>
            <person name="Varghese N."/>
            <person name="Submissions S."/>
        </authorList>
    </citation>
    <scope>NUCLEOTIDE SEQUENCE [LARGE SCALE GENOMIC DNA]</scope>
    <source>
        <strain evidence="3">CGMCC 1.12461</strain>
    </source>
</reference>
<keyword evidence="3" id="KW-1185">Reference proteome</keyword>
<evidence type="ECO:0000313" key="3">
    <source>
        <dbReference type="Proteomes" id="UP000219353"/>
    </source>
</evidence>
<feature type="region of interest" description="Disordered" evidence="1">
    <location>
        <begin position="122"/>
        <end position="201"/>
    </location>
</feature>
<dbReference type="AlphaFoldDB" id="A0A285JFD1"/>
<protein>
    <submittedName>
        <fullName evidence="2">Uncharacterized protein</fullName>
    </submittedName>
</protein>
<evidence type="ECO:0000256" key="1">
    <source>
        <dbReference type="SAM" id="MobiDB-lite"/>
    </source>
</evidence>
<feature type="compositionally biased region" description="Low complexity" evidence="1">
    <location>
        <begin position="130"/>
        <end position="150"/>
    </location>
</feature>
<dbReference type="Proteomes" id="UP000219353">
    <property type="component" value="Unassembled WGS sequence"/>
</dbReference>
<dbReference type="RefSeq" id="WP_097112711.1">
    <property type="nucleotide sequence ID" value="NZ_OBEB01000008.1"/>
</dbReference>
<accession>A0A285JFD1</accession>
<sequence length="382" mass="42311">MITETEIPADLKPLLFDGQLFYGKWGQIYFVSKNRLSYTDMASTPAVAAVNDSVYGRYFLQDIEPAWQRDSILRDLYRYAKPWATDLSGLDSQQLIAELLHLFQQDELRVWQLTDGWVRPPETPGNSPYVAAGSTGVAGGSVSAGPTSTGKASKPRGGGATTTQPVAAKTAGHEVVSNRPELSESKQTRSATPIDVTAPLPSKTSDGQNIIYFEKSDIKCKELWDGQAYEFYIDGPDGELEFAEANVDAENSNIEFYINNNFNRGYVLKGNGFSLTDEVLRRSVEKYQENNGMPPTFLNGTIIKKNLENFQKEFLKAKEANPELSDNEIANMAVKKISFGASREKIGYSDINVEIRKYGSAEINGKVYEQIPKAVKITAKKP</sequence>
<gene>
    <name evidence="2" type="ORF">SAMN06297280_3535</name>
</gene>
<dbReference type="OrthoDB" id="5755898at2"/>
<organism evidence="2 3">
    <name type="scientific">Arsukibacterium tuosuense</name>
    <dbReference type="NCBI Taxonomy" id="1323745"/>
    <lineage>
        <taxon>Bacteria</taxon>
        <taxon>Pseudomonadati</taxon>
        <taxon>Pseudomonadota</taxon>
        <taxon>Gammaproteobacteria</taxon>
        <taxon>Chromatiales</taxon>
        <taxon>Chromatiaceae</taxon>
        <taxon>Arsukibacterium</taxon>
    </lineage>
</organism>
<proteinExistence type="predicted"/>
<evidence type="ECO:0000313" key="2">
    <source>
        <dbReference type="EMBL" id="SNY58982.1"/>
    </source>
</evidence>
<dbReference type="EMBL" id="OBEB01000008">
    <property type="protein sequence ID" value="SNY58982.1"/>
    <property type="molecule type" value="Genomic_DNA"/>
</dbReference>
<name>A0A285JFD1_9GAMM</name>